<gene>
    <name evidence="2" type="ORF">I4641_01305</name>
</gene>
<keyword evidence="1" id="KW-0175">Coiled coil</keyword>
<protein>
    <recommendedName>
        <fullName evidence="4">Myosin heavy chain</fullName>
    </recommendedName>
</protein>
<dbReference type="Proteomes" id="UP000729733">
    <property type="component" value="Unassembled WGS sequence"/>
</dbReference>
<feature type="coiled-coil region" evidence="1">
    <location>
        <begin position="283"/>
        <end position="331"/>
    </location>
</feature>
<evidence type="ECO:0008006" key="4">
    <source>
        <dbReference type="Google" id="ProtNLM"/>
    </source>
</evidence>
<dbReference type="EMBL" id="JADWDC010000002">
    <property type="protein sequence ID" value="MCC0175616.1"/>
    <property type="molecule type" value="Genomic_DNA"/>
</dbReference>
<name>A0A964FE09_9CYAN</name>
<feature type="coiled-coil region" evidence="1">
    <location>
        <begin position="207"/>
        <end position="255"/>
    </location>
</feature>
<proteinExistence type="predicted"/>
<dbReference type="AlphaFoldDB" id="A0A964FE09"/>
<evidence type="ECO:0000256" key="1">
    <source>
        <dbReference type="SAM" id="Coils"/>
    </source>
</evidence>
<organism evidence="2 3">
    <name type="scientific">Waterburya agarophytonicola KI4</name>
    <dbReference type="NCBI Taxonomy" id="2874699"/>
    <lineage>
        <taxon>Bacteria</taxon>
        <taxon>Bacillati</taxon>
        <taxon>Cyanobacteriota</taxon>
        <taxon>Cyanophyceae</taxon>
        <taxon>Pleurocapsales</taxon>
        <taxon>Hyellaceae</taxon>
        <taxon>Waterburya</taxon>
        <taxon>Waterburya agarophytonicola</taxon>
    </lineage>
</organism>
<sequence length="360" mass="41461">MTINSKSTKAEILAAYKELDKQKKSLESQLKNSPKVNPITNKNTTQDIVRKSIPTVNINSNSTKGISNTIQALAEIQSSFGGAVSNLSEHLIVEATQLETVRNAITLEKLELIELHKLEKVTESTIDDLIKKYQADSKKFAEELNQQQESDRQEIETLKQAWAKEKETHSRFVKTRNEEYRKAQQREKEEYEYNLDLTRDLDEEEYNQQTKLRQQELESSRKILEKQWQEKEAEIAKLEQEYSTAQEKVVAFEEQLRAKIKQANEEGKGIGNYQAKIKADLRAKEIQGETRNYQLRIDSLEQTIEHQESRIRKLSQQLDASLQQVQDLAVKAIEGSSNRNSFEAMKAIAMEQAKTQSKGK</sequence>
<dbReference type="RefSeq" id="WP_229638618.1">
    <property type="nucleotide sequence ID" value="NZ_JADWDC010000002.1"/>
</dbReference>
<accession>A0A964FE09</accession>
<evidence type="ECO:0000313" key="2">
    <source>
        <dbReference type="EMBL" id="MCC0175616.1"/>
    </source>
</evidence>
<feature type="coiled-coil region" evidence="1">
    <location>
        <begin position="130"/>
        <end position="161"/>
    </location>
</feature>
<reference evidence="2" key="1">
    <citation type="journal article" date="2021" name="Antonie Van Leeuwenhoek">
        <title>Draft genome and description of Waterburya agarophytonicola gen. nov. sp. nov. (Pleurocapsales, Cyanobacteria): a seaweed symbiont.</title>
        <authorList>
            <person name="Bonthond G."/>
            <person name="Shalygin S."/>
            <person name="Bayer T."/>
            <person name="Weinberger F."/>
        </authorList>
    </citation>
    <scope>NUCLEOTIDE SEQUENCE</scope>
    <source>
        <strain evidence="2">KI4</strain>
    </source>
</reference>
<evidence type="ECO:0000313" key="3">
    <source>
        <dbReference type="Proteomes" id="UP000729733"/>
    </source>
</evidence>
<keyword evidence="3" id="KW-1185">Reference proteome</keyword>
<comment type="caution">
    <text evidence="2">The sequence shown here is derived from an EMBL/GenBank/DDBJ whole genome shotgun (WGS) entry which is preliminary data.</text>
</comment>